<dbReference type="GO" id="GO:0032259">
    <property type="term" value="P:methylation"/>
    <property type="evidence" value="ECO:0007669"/>
    <property type="project" value="UniProtKB-KW"/>
</dbReference>
<dbReference type="InterPro" id="IPR029028">
    <property type="entry name" value="Alpha/beta_knot_MTases"/>
</dbReference>
<dbReference type="EMBL" id="UHDT01000001">
    <property type="protein sequence ID" value="SUM56620.1"/>
    <property type="molecule type" value="Genomic_DNA"/>
</dbReference>
<evidence type="ECO:0000313" key="9">
    <source>
        <dbReference type="Proteomes" id="UP000254100"/>
    </source>
</evidence>
<dbReference type="PANTHER" id="PTHR46429:SF1">
    <property type="entry name" value="23S RRNA (GUANOSINE-2'-O-)-METHYLTRANSFERASE RLMB"/>
    <property type="match status" value="1"/>
</dbReference>
<dbReference type="Pfam" id="PF00588">
    <property type="entry name" value="SpoU_methylase"/>
    <property type="match status" value="1"/>
</dbReference>
<dbReference type="GO" id="GO:0008173">
    <property type="term" value="F:RNA methyltransferase activity"/>
    <property type="evidence" value="ECO:0007669"/>
    <property type="project" value="InterPro"/>
</dbReference>
<dbReference type="PANTHER" id="PTHR46429">
    <property type="entry name" value="23S RRNA (GUANOSINE-2'-O-)-METHYLTRANSFERASE RLMB"/>
    <property type="match status" value="1"/>
</dbReference>
<dbReference type="GO" id="GO:0003723">
    <property type="term" value="F:RNA binding"/>
    <property type="evidence" value="ECO:0007669"/>
    <property type="project" value="InterPro"/>
</dbReference>
<dbReference type="CDD" id="cd18103">
    <property type="entry name" value="SpoU-like_RlmB"/>
    <property type="match status" value="1"/>
</dbReference>
<dbReference type="Pfam" id="PF08032">
    <property type="entry name" value="SpoU_sub_bind"/>
    <property type="match status" value="1"/>
</dbReference>
<dbReference type="InterPro" id="IPR013123">
    <property type="entry name" value="SpoU_subst-bd"/>
</dbReference>
<dbReference type="SUPFAM" id="SSF55315">
    <property type="entry name" value="L30e-like"/>
    <property type="match status" value="1"/>
</dbReference>
<dbReference type="Proteomes" id="UP000254100">
    <property type="component" value="Unassembled WGS sequence"/>
</dbReference>
<dbReference type="AlphaFoldDB" id="A0A0D6XRN9"/>
<dbReference type="FunFam" id="3.40.1280.10:FF:000008">
    <property type="entry name" value="Group 3 RNA methyltransferase TrmH"/>
    <property type="match status" value="1"/>
</dbReference>
<dbReference type="Proteomes" id="UP000032366">
    <property type="component" value="Unassembled WGS sequence"/>
</dbReference>
<evidence type="ECO:0000256" key="3">
    <source>
        <dbReference type="ARBA" id="ARBA00022603"/>
    </source>
</evidence>
<evidence type="ECO:0000313" key="6">
    <source>
        <dbReference type="EMBL" id="KIX91287.1"/>
    </source>
</evidence>
<evidence type="ECO:0000256" key="1">
    <source>
        <dbReference type="ARBA" id="ARBA00007228"/>
    </source>
</evidence>
<evidence type="ECO:0000256" key="4">
    <source>
        <dbReference type="ARBA" id="ARBA00022679"/>
    </source>
</evidence>
<keyword evidence="8" id="KW-1185">Reference proteome</keyword>
<dbReference type="STRING" id="569857.TP70_03050"/>
<dbReference type="Gene3D" id="3.40.1280.10">
    <property type="match status" value="1"/>
</dbReference>
<gene>
    <name evidence="7" type="ORF">NCTC13832_00275</name>
    <name evidence="6" type="ORF">TP70_03050</name>
</gene>
<dbReference type="GO" id="GO:0006396">
    <property type="term" value="P:RNA processing"/>
    <property type="evidence" value="ECO:0007669"/>
    <property type="project" value="InterPro"/>
</dbReference>
<keyword evidence="3 7" id="KW-0489">Methyltransferase</keyword>
<evidence type="ECO:0000259" key="5">
    <source>
        <dbReference type="SMART" id="SM00967"/>
    </source>
</evidence>
<dbReference type="OrthoDB" id="9794400at2"/>
<dbReference type="InterPro" id="IPR004441">
    <property type="entry name" value="rRNA_MeTrfase_TrmH"/>
</dbReference>
<organism evidence="7 9">
    <name type="scientific">Staphylococcus microti</name>
    <dbReference type="NCBI Taxonomy" id="569857"/>
    <lineage>
        <taxon>Bacteria</taxon>
        <taxon>Bacillati</taxon>
        <taxon>Bacillota</taxon>
        <taxon>Bacilli</taxon>
        <taxon>Bacillales</taxon>
        <taxon>Staphylococcaceae</taxon>
        <taxon>Staphylococcus</taxon>
    </lineage>
</organism>
<feature type="domain" description="RNA 2-O ribose methyltransferase substrate binding" evidence="5">
    <location>
        <begin position="5"/>
        <end position="79"/>
    </location>
</feature>
<proteinExistence type="inferred from homology"/>
<evidence type="ECO:0000313" key="7">
    <source>
        <dbReference type="EMBL" id="SUM56620.1"/>
    </source>
</evidence>
<dbReference type="SUPFAM" id="SSF75217">
    <property type="entry name" value="alpha/beta knot"/>
    <property type="match status" value="1"/>
</dbReference>
<comment type="similarity">
    <text evidence="1">Belongs to the class IV-like SAM-binding methyltransferase superfamily. RNA methyltransferase TrmH family.</text>
</comment>
<accession>A0A0D6XRN9</accession>
<dbReference type="SMART" id="SM00967">
    <property type="entry name" value="SpoU_sub_bind"/>
    <property type="match status" value="1"/>
</dbReference>
<reference evidence="6 8" key="1">
    <citation type="submission" date="2015-01" db="EMBL/GenBank/DDBJ databases">
        <authorList>
            <person name="Guo J."/>
        </authorList>
    </citation>
    <scope>NUCLEOTIDE SEQUENCE [LARGE SCALE GENOMIC DNA]</scope>
    <source>
        <strain evidence="6 8">DSM 22147</strain>
    </source>
</reference>
<name>A0A0D6XRN9_9STAP</name>
<keyword evidence="4 7" id="KW-0808">Transferase</keyword>
<evidence type="ECO:0000313" key="8">
    <source>
        <dbReference type="Proteomes" id="UP000032366"/>
    </source>
</evidence>
<sequence>MESEVIVGRHAVREAITSGHAVNKVMIQEGIKKQQIDDILKHAKDLKLVVQTVPKSKLDQISTAPHQGVAAYIAPYEYETLEHFLEQQANKESLSTVLILDGLEDPHNLGSILRTADATGVDGIIIPKRRSVALTQTVAKASTGAIQHVPVIRVTNLSQTIDVLKDQGYWVAGTEANNATDYRQMQADMPLAIVIGSEGQGMSRRVKEKCDFYIKIPMVGHVNSLNASVAASLMMYEVLRKRQPIGGDK</sequence>
<evidence type="ECO:0000256" key="2">
    <source>
        <dbReference type="ARBA" id="ARBA00017507"/>
    </source>
</evidence>
<dbReference type="Gene3D" id="3.30.1330.30">
    <property type="match status" value="1"/>
</dbReference>
<dbReference type="EMBL" id="JXWY01000019">
    <property type="protein sequence ID" value="KIX91287.1"/>
    <property type="molecule type" value="Genomic_DNA"/>
</dbReference>
<reference evidence="7 9" key="2">
    <citation type="submission" date="2018-06" db="EMBL/GenBank/DDBJ databases">
        <authorList>
            <consortium name="Pathogen Informatics"/>
            <person name="Doyle S."/>
        </authorList>
    </citation>
    <scope>NUCLEOTIDE SEQUENCE [LARGE SCALE GENOMIC DNA]</scope>
    <source>
        <strain evidence="7 9">NCTC13832</strain>
    </source>
</reference>
<protein>
    <recommendedName>
        <fullName evidence="2">Putative TrmH family tRNA/rRNA methyltransferase</fullName>
    </recommendedName>
</protein>
<dbReference type="InterPro" id="IPR029064">
    <property type="entry name" value="Ribosomal_eL30-like_sf"/>
</dbReference>
<dbReference type="NCBIfam" id="TIGR00186">
    <property type="entry name" value="rRNA_methyl_3"/>
    <property type="match status" value="1"/>
</dbReference>
<dbReference type="InterPro" id="IPR029026">
    <property type="entry name" value="tRNA_m1G_MTases_N"/>
</dbReference>
<dbReference type="GO" id="GO:0005829">
    <property type="term" value="C:cytosol"/>
    <property type="evidence" value="ECO:0007669"/>
    <property type="project" value="TreeGrafter"/>
</dbReference>
<dbReference type="RefSeq" id="WP_044359244.1">
    <property type="nucleotide sequence ID" value="NZ_JXWY01000019.1"/>
</dbReference>
<dbReference type="InterPro" id="IPR001537">
    <property type="entry name" value="SpoU_MeTrfase"/>
</dbReference>